<keyword evidence="7" id="KW-0808">Transferase</keyword>
<evidence type="ECO:0000256" key="4">
    <source>
        <dbReference type="PROSITE-ProRule" id="PRU00176"/>
    </source>
</evidence>
<dbReference type="GO" id="GO:0003964">
    <property type="term" value="F:RNA-directed DNA polymerase activity"/>
    <property type="evidence" value="ECO:0007669"/>
    <property type="project" value="UniProtKB-KW"/>
</dbReference>
<comment type="caution">
    <text evidence="7">The sequence shown here is derived from an EMBL/GenBank/DDBJ whole genome shotgun (WGS) entry which is preliminary data.</text>
</comment>
<gene>
    <name evidence="7" type="ORF">Tco_0874941</name>
</gene>
<evidence type="ECO:0000256" key="2">
    <source>
        <dbReference type="ARBA" id="ARBA00022728"/>
    </source>
</evidence>
<proteinExistence type="predicted"/>
<evidence type="ECO:0000259" key="6">
    <source>
        <dbReference type="PROSITE" id="PS50102"/>
    </source>
</evidence>
<feature type="region of interest" description="Disordered" evidence="5">
    <location>
        <begin position="211"/>
        <end position="257"/>
    </location>
</feature>
<dbReference type="PROSITE" id="PS50102">
    <property type="entry name" value="RRM"/>
    <property type="match status" value="1"/>
</dbReference>
<evidence type="ECO:0000313" key="7">
    <source>
        <dbReference type="EMBL" id="GJT16235.1"/>
    </source>
</evidence>
<protein>
    <submittedName>
        <fullName evidence="7">RNA-directed DNA polymerase, eukaryota</fullName>
    </submittedName>
</protein>
<dbReference type="Proteomes" id="UP001151760">
    <property type="component" value="Unassembled WGS sequence"/>
</dbReference>
<keyword evidence="4" id="KW-0694">RNA-binding</keyword>
<reference evidence="7" key="1">
    <citation type="journal article" date="2022" name="Int. J. Mol. Sci.">
        <title>Draft Genome of Tanacetum Coccineum: Genomic Comparison of Closely Related Tanacetum-Family Plants.</title>
        <authorList>
            <person name="Yamashiro T."/>
            <person name="Shiraishi A."/>
            <person name="Nakayama K."/>
            <person name="Satake H."/>
        </authorList>
    </citation>
    <scope>NUCLEOTIDE SEQUENCE</scope>
</reference>
<feature type="region of interest" description="Disordered" evidence="5">
    <location>
        <begin position="270"/>
        <end position="300"/>
    </location>
</feature>
<dbReference type="CDD" id="cd00590">
    <property type="entry name" value="RRM_SF"/>
    <property type="match status" value="1"/>
</dbReference>
<evidence type="ECO:0000313" key="8">
    <source>
        <dbReference type="Proteomes" id="UP001151760"/>
    </source>
</evidence>
<keyword evidence="2" id="KW-0747">Spliceosome</keyword>
<reference evidence="7" key="2">
    <citation type="submission" date="2022-01" db="EMBL/GenBank/DDBJ databases">
        <authorList>
            <person name="Yamashiro T."/>
            <person name="Shiraishi A."/>
            <person name="Satake H."/>
            <person name="Nakayama K."/>
        </authorList>
    </citation>
    <scope>NUCLEOTIDE SEQUENCE</scope>
</reference>
<dbReference type="SMART" id="SM00360">
    <property type="entry name" value="RRM"/>
    <property type="match status" value="1"/>
</dbReference>
<keyword evidence="1" id="KW-0507">mRNA processing</keyword>
<evidence type="ECO:0000256" key="1">
    <source>
        <dbReference type="ARBA" id="ARBA00022664"/>
    </source>
</evidence>
<keyword evidence="7" id="KW-0695">RNA-directed DNA polymerase</keyword>
<keyword evidence="3" id="KW-0508">mRNA splicing</keyword>
<dbReference type="InterPro" id="IPR012677">
    <property type="entry name" value="Nucleotide-bd_a/b_plait_sf"/>
</dbReference>
<dbReference type="PANTHER" id="PTHR23147">
    <property type="entry name" value="SERINE/ARGININE RICH SPLICING FACTOR"/>
    <property type="match status" value="1"/>
</dbReference>
<organism evidence="7 8">
    <name type="scientific">Tanacetum coccineum</name>
    <dbReference type="NCBI Taxonomy" id="301880"/>
    <lineage>
        <taxon>Eukaryota</taxon>
        <taxon>Viridiplantae</taxon>
        <taxon>Streptophyta</taxon>
        <taxon>Embryophyta</taxon>
        <taxon>Tracheophyta</taxon>
        <taxon>Spermatophyta</taxon>
        <taxon>Magnoliopsida</taxon>
        <taxon>eudicotyledons</taxon>
        <taxon>Gunneridae</taxon>
        <taxon>Pentapetalae</taxon>
        <taxon>asterids</taxon>
        <taxon>campanulids</taxon>
        <taxon>Asterales</taxon>
        <taxon>Asteraceae</taxon>
        <taxon>Asteroideae</taxon>
        <taxon>Anthemideae</taxon>
        <taxon>Anthemidinae</taxon>
        <taxon>Tanacetum</taxon>
    </lineage>
</organism>
<dbReference type="SUPFAM" id="SSF54928">
    <property type="entry name" value="RNA-binding domain, RBD"/>
    <property type="match status" value="1"/>
</dbReference>
<name>A0ABQ5BN66_9ASTR</name>
<evidence type="ECO:0000256" key="3">
    <source>
        <dbReference type="ARBA" id="ARBA00023187"/>
    </source>
</evidence>
<dbReference type="InterPro" id="IPR050907">
    <property type="entry name" value="SRSF"/>
</dbReference>
<dbReference type="Pfam" id="PF00076">
    <property type="entry name" value="RRM_1"/>
    <property type="match status" value="1"/>
</dbReference>
<keyword evidence="7" id="KW-0548">Nucleotidyltransferase</keyword>
<feature type="domain" description="RRM" evidence="6">
    <location>
        <begin position="17"/>
        <end position="106"/>
    </location>
</feature>
<sequence>MATNFRSNADHTRLISKSIFVTNFPDNTSSKDLWKLCQDYGTVVDVYIPNRKSKAGKRFAFVRFIKVENIDRLIGNLCTLWIGRMHLHANVVRFERSPIQASRSASSARPNHTGASSFAIVLKGKNTPVNASEAPAMVIDDSCVVTQCESGVFRRVCGVMSRLEHNYRIYCPLEESKDDLFARKRICIKTKQEDNILEKFKIIVKGTNEDKGEVSNKVQPNPESDDEGVSDTYFGESNEHNSEQPMNDKEKSQDPFNFFDLLRKRDGGVDTLGSNISIPYPPGFTPEKLNNNADVNEEEG</sequence>
<dbReference type="EMBL" id="BQNB010013458">
    <property type="protein sequence ID" value="GJT16235.1"/>
    <property type="molecule type" value="Genomic_DNA"/>
</dbReference>
<dbReference type="InterPro" id="IPR035979">
    <property type="entry name" value="RBD_domain_sf"/>
</dbReference>
<accession>A0ABQ5BN66</accession>
<dbReference type="Gene3D" id="3.30.70.330">
    <property type="match status" value="1"/>
</dbReference>
<keyword evidence="8" id="KW-1185">Reference proteome</keyword>
<evidence type="ECO:0000256" key="5">
    <source>
        <dbReference type="SAM" id="MobiDB-lite"/>
    </source>
</evidence>
<feature type="compositionally biased region" description="Basic and acidic residues" evidence="5">
    <location>
        <begin position="237"/>
        <end position="253"/>
    </location>
</feature>
<dbReference type="InterPro" id="IPR000504">
    <property type="entry name" value="RRM_dom"/>
</dbReference>